<reference evidence="1 2" key="1">
    <citation type="journal article" date="2011" name="Stand. Genomic Sci.">
        <title>Complete genome sequence of Desulfobulbus propionicus type strain (1pr3).</title>
        <authorList>
            <person name="Pagani I."/>
            <person name="Lapidus A."/>
            <person name="Nolan M."/>
            <person name="Lucas S."/>
            <person name="Hammon N."/>
            <person name="Deshpande S."/>
            <person name="Cheng J.F."/>
            <person name="Chertkov O."/>
            <person name="Davenport K."/>
            <person name="Tapia R."/>
            <person name="Han C."/>
            <person name="Goodwin L."/>
            <person name="Pitluck S."/>
            <person name="Liolios K."/>
            <person name="Mavromatis K."/>
            <person name="Ivanova N."/>
            <person name="Mikhailova N."/>
            <person name="Pati A."/>
            <person name="Chen A."/>
            <person name="Palaniappan K."/>
            <person name="Land M."/>
            <person name="Hauser L."/>
            <person name="Chang Y.J."/>
            <person name="Jeffries C.D."/>
            <person name="Detter J.C."/>
            <person name="Brambilla E."/>
            <person name="Kannan K.P."/>
            <person name="Djao O.D."/>
            <person name="Rohde M."/>
            <person name="Pukall R."/>
            <person name="Spring S."/>
            <person name="Goker M."/>
            <person name="Sikorski J."/>
            <person name="Woyke T."/>
            <person name="Bristow J."/>
            <person name="Eisen J.A."/>
            <person name="Markowitz V."/>
            <person name="Hugenholtz P."/>
            <person name="Kyrpides N.C."/>
            <person name="Klenk H.P."/>
        </authorList>
    </citation>
    <scope>NUCLEOTIDE SEQUENCE [LARGE SCALE GENOMIC DNA]</scope>
    <source>
        <strain evidence="2">ATCC 33891 / DSM 2032 / 1pr3</strain>
    </source>
</reference>
<evidence type="ECO:0000313" key="1">
    <source>
        <dbReference type="EMBL" id="ADW16448.1"/>
    </source>
</evidence>
<sequence>MWDLAGLGGISVVMKKGESMKPVKEIKKVQVDGKKYLMPAEDADIEKLIQKGLRLKSKVDAAQGELDAVQSRLIEIAQARREGSTTVSLQGVSAKAVVTFRESFSVSKKVEDIAVPLGPLFARFFIKSTTYKTTSDFKKFMQSGHALGIQDPDEVKAAIEKYVAVKETKPNVKIDPE</sequence>
<dbReference type="EMBL" id="CP002364">
    <property type="protein sequence ID" value="ADW16448.1"/>
    <property type="molecule type" value="Genomic_DNA"/>
</dbReference>
<dbReference type="AlphaFoldDB" id="A0A7U3YJL1"/>
<accession>A0A7U3YJL1</accession>
<gene>
    <name evidence="1" type="ordered locus">Despr_0263</name>
</gene>
<dbReference type="KEGG" id="dpr:Despr_0263"/>
<keyword evidence="2" id="KW-1185">Reference proteome</keyword>
<evidence type="ECO:0000313" key="2">
    <source>
        <dbReference type="Proteomes" id="UP000006365"/>
    </source>
</evidence>
<dbReference type="Proteomes" id="UP000006365">
    <property type="component" value="Chromosome"/>
</dbReference>
<name>A0A7U3YJL1_DESPD</name>
<proteinExistence type="predicted"/>
<protein>
    <submittedName>
        <fullName evidence="1">Uncharacterized protein</fullName>
    </submittedName>
</protein>
<organism evidence="1 2">
    <name type="scientific">Desulfobulbus propionicus (strain ATCC 33891 / DSM 2032 / VKM B-1956 / 1pr3)</name>
    <dbReference type="NCBI Taxonomy" id="577650"/>
    <lineage>
        <taxon>Bacteria</taxon>
        <taxon>Pseudomonadati</taxon>
        <taxon>Thermodesulfobacteriota</taxon>
        <taxon>Desulfobulbia</taxon>
        <taxon>Desulfobulbales</taxon>
        <taxon>Desulfobulbaceae</taxon>
        <taxon>Desulfobulbus</taxon>
    </lineage>
</organism>